<accession>A0ABP6NSB8</accession>
<feature type="compositionally biased region" description="Basic and acidic residues" evidence="1">
    <location>
        <begin position="32"/>
        <end position="55"/>
    </location>
</feature>
<protein>
    <recommendedName>
        <fullName evidence="4">Acyl-CoA carboxylase epsilon subunit</fullName>
    </recommendedName>
</protein>
<evidence type="ECO:0000256" key="1">
    <source>
        <dbReference type="SAM" id="MobiDB-lite"/>
    </source>
</evidence>
<proteinExistence type="predicted"/>
<feature type="region of interest" description="Disordered" evidence="1">
    <location>
        <begin position="32"/>
        <end position="61"/>
    </location>
</feature>
<sequence>MNAPSALATRPSAVPPVEEDGEMSLAALLELFGHEDEPHDEPHDEPRDESPREHAGPGLRAWTQHWLQRASAWGAGPEGSRRAW</sequence>
<feature type="region of interest" description="Disordered" evidence="1">
    <location>
        <begin position="1"/>
        <end position="20"/>
    </location>
</feature>
<dbReference type="Proteomes" id="UP001499924">
    <property type="component" value="Unassembled WGS sequence"/>
</dbReference>
<dbReference type="RefSeq" id="WP_344686963.1">
    <property type="nucleotide sequence ID" value="NZ_BAAAVV010000001.1"/>
</dbReference>
<comment type="caution">
    <text evidence="2">The sequence shown here is derived from an EMBL/GenBank/DDBJ whole genome shotgun (WGS) entry which is preliminary data.</text>
</comment>
<name>A0ABP6NSB8_9ACTN</name>
<evidence type="ECO:0000313" key="2">
    <source>
        <dbReference type="EMBL" id="GAA3156929.1"/>
    </source>
</evidence>
<dbReference type="EMBL" id="BAAAVV010000001">
    <property type="protein sequence ID" value="GAA3156929.1"/>
    <property type="molecule type" value="Genomic_DNA"/>
</dbReference>
<organism evidence="2 3">
    <name type="scientific">Blastococcus jejuensis</name>
    <dbReference type="NCBI Taxonomy" id="351224"/>
    <lineage>
        <taxon>Bacteria</taxon>
        <taxon>Bacillati</taxon>
        <taxon>Actinomycetota</taxon>
        <taxon>Actinomycetes</taxon>
        <taxon>Geodermatophilales</taxon>
        <taxon>Geodermatophilaceae</taxon>
        <taxon>Blastococcus</taxon>
    </lineage>
</organism>
<evidence type="ECO:0008006" key="4">
    <source>
        <dbReference type="Google" id="ProtNLM"/>
    </source>
</evidence>
<reference evidence="3" key="1">
    <citation type="journal article" date="2019" name="Int. J. Syst. Evol. Microbiol.">
        <title>The Global Catalogue of Microorganisms (GCM) 10K type strain sequencing project: providing services to taxonomists for standard genome sequencing and annotation.</title>
        <authorList>
            <consortium name="The Broad Institute Genomics Platform"/>
            <consortium name="The Broad Institute Genome Sequencing Center for Infectious Disease"/>
            <person name="Wu L."/>
            <person name="Ma J."/>
        </authorList>
    </citation>
    <scope>NUCLEOTIDE SEQUENCE [LARGE SCALE GENOMIC DNA]</scope>
    <source>
        <strain evidence="3">JCM 15614</strain>
    </source>
</reference>
<evidence type="ECO:0000313" key="3">
    <source>
        <dbReference type="Proteomes" id="UP001499924"/>
    </source>
</evidence>
<keyword evidence="3" id="KW-1185">Reference proteome</keyword>
<gene>
    <name evidence="2" type="ORF">GCM10010531_05300</name>
</gene>